<organism evidence="3 4">
    <name type="scientific">Manihot esculenta</name>
    <name type="common">Cassava</name>
    <name type="synonym">Jatropha manihot</name>
    <dbReference type="NCBI Taxonomy" id="3983"/>
    <lineage>
        <taxon>Eukaryota</taxon>
        <taxon>Viridiplantae</taxon>
        <taxon>Streptophyta</taxon>
        <taxon>Embryophyta</taxon>
        <taxon>Tracheophyta</taxon>
        <taxon>Spermatophyta</taxon>
        <taxon>Magnoliopsida</taxon>
        <taxon>eudicotyledons</taxon>
        <taxon>Gunneridae</taxon>
        <taxon>Pentapetalae</taxon>
        <taxon>rosids</taxon>
        <taxon>fabids</taxon>
        <taxon>Malpighiales</taxon>
        <taxon>Euphorbiaceae</taxon>
        <taxon>Crotonoideae</taxon>
        <taxon>Manihoteae</taxon>
        <taxon>Manihot</taxon>
    </lineage>
</organism>
<evidence type="ECO:0000256" key="2">
    <source>
        <dbReference type="SAM" id="Phobius"/>
    </source>
</evidence>
<dbReference type="OMA" id="RYDCLEW"/>
<evidence type="ECO:0000313" key="4">
    <source>
        <dbReference type="Proteomes" id="UP000091857"/>
    </source>
</evidence>
<keyword evidence="2" id="KW-1133">Transmembrane helix</keyword>
<dbReference type="PANTHER" id="PTHR33429">
    <property type="entry name" value="OS02G0708000 PROTEIN-RELATED"/>
    <property type="match status" value="1"/>
</dbReference>
<protein>
    <submittedName>
        <fullName evidence="3">Uncharacterized protein</fullName>
    </submittedName>
</protein>
<keyword evidence="4" id="KW-1185">Reference proteome</keyword>
<dbReference type="Proteomes" id="UP000091857">
    <property type="component" value="Chromosome 1"/>
</dbReference>
<gene>
    <name evidence="3" type="ORF">MANES_01G022400v8</name>
</gene>
<name>A0A2C9WH22_MANES</name>
<comment type="caution">
    <text evidence="3">The sequence shown here is derived from an EMBL/GenBank/DDBJ whole genome shotgun (WGS) entry which is preliminary data.</text>
</comment>
<sequence length="131" mass="13910">MSSAVITSLPGQQPLAAGEIQQPSVPQAVSASSSARHSSESIGPFFGVISVLAVLAILSCVLGRICSRRAVAPPPANVKFRGYLGWMKRRIRWRRGGDVEVGANKVMAVGGDHQEKQAEHVEVDQQLPPTA</sequence>
<feature type="compositionally biased region" description="Basic and acidic residues" evidence="1">
    <location>
        <begin position="112"/>
        <end position="123"/>
    </location>
</feature>
<keyword evidence="2" id="KW-0812">Transmembrane</keyword>
<dbReference type="OrthoDB" id="1738567at2759"/>
<proteinExistence type="predicted"/>
<dbReference type="EMBL" id="CM004387">
    <property type="protein sequence ID" value="OAY59310.1"/>
    <property type="molecule type" value="Genomic_DNA"/>
</dbReference>
<feature type="transmembrane region" description="Helical" evidence="2">
    <location>
        <begin position="42"/>
        <end position="62"/>
    </location>
</feature>
<reference evidence="4" key="1">
    <citation type="journal article" date="2016" name="Nat. Biotechnol.">
        <title>Sequencing wild and cultivated cassava and related species reveals extensive interspecific hybridization and genetic diversity.</title>
        <authorList>
            <person name="Bredeson J.V."/>
            <person name="Lyons J.B."/>
            <person name="Prochnik S.E."/>
            <person name="Wu G.A."/>
            <person name="Ha C.M."/>
            <person name="Edsinger-Gonzales E."/>
            <person name="Grimwood J."/>
            <person name="Schmutz J."/>
            <person name="Rabbi I.Y."/>
            <person name="Egesi C."/>
            <person name="Nauluvula P."/>
            <person name="Lebot V."/>
            <person name="Ndunguru J."/>
            <person name="Mkamilo G."/>
            <person name="Bart R.S."/>
            <person name="Setter T.L."/>
            <person name="Gleadow R.M."/>
            <person name="Kulakow P."/>
            <person name="Ferguson M.E."/>
            <person name="Rounsley S."/>
            <person name="Rokhsar D.S."/>
        </authorList>
    </citation>
    <scope>NUCLEOTIDE SEQUENCE [LARGE SCALE GENOMIC DNA]</scope>
    <source>
        <strain evidence="4">cv. AM560-2</strain>
    </source>
</reference>
<dbReference type="Gramene" id="Manes.01G022400.1.v8.1">
    <property type="protein sequence ID" value="Manes.01G022400.1.v8.1.CDS.1"/>
    <property type="gene ID" value="Manes.01G022400.v8.1"/>
</dbReference>
<accession>A0A2C9WH22</accession>
<dbReference type="PANTHER" id="PTHR33429:SF23">
    <property type="entry name" value="OS02G0709350 PROTEIN"/>
    <property type="match status" value="1"/>
</dbReference>
<keyword evidence="2" id="KW-0472">Membrane</keyword>
<evidence type="ECO:0000256" key="1">
    <source>
        <dbReference type="SAM" id="MobiDB-lite"/>
    </source>
</evidence>
<evidence type="ECO:0000313" key="3">
    <source>
        <dbReference type="EMBL" id="OAY59310.1"/>
    </source>
</evidence>
<feature type="region of interest" description="Disordered" evidence="1">
    <location>
        <begin position="112"/>
        <end position="131"/>
    </location>
</feature>
<dbReference type="AlphaFoldDB" id="A0A2C9WH22"/>